<dbReference type="AlphaFoldDB" id="A0A1I7F1R6"/>
<reference evidence="4 5" key="1">
    <citation type="submission" date="2016-10" db="EMBL/GenBank/DDBJ databases">
        <authorList>
            <person name="de Groot N.N."/>
        </authorList>
    </citation>
    <scope>NUCLEOTIDE SEQUENCE [LARGE SCALE GENOMIC DNA]</scope>
    <source>
        <strain evidence="4 5">KHGC13</strain>
    </source>
</reference>
<evidence type="ECO:0000313" key="4">
    <source>
        <dbReference type="EMBL" id="SFU30055.1"/>
    </source>
</evidence>
<dbReference type="STRING" id="155865.SAMN05216515_10540"/>
<keyword evidence="2" id="KW-0804">Transcription</keyword>
<dbReference type="EMBL" id="FPBT01000001">
    <property type="protein sequence ID" value="SFU30055.1"/>
    <property type="molecule type" value="Genomic_DNA"/>
</dbReference>
<dbReference type="SMART" id="SM00347">
    <property type="entry name" value="HTH_MARR"/>
    <property type="match status" value="1"/>
</dbReference>
<dbReference type="SUPFAM" id="SSF46785">
    <property type="entry name" value="Winged helix' DNA-binding domain"/>
    <property type="match status" value="1"/>
</dbReference>
<dbReference type="PANTHER" id="PTHR33164:SF56">
    <property type="entry name" value="HTH-TYPE TRANSCRIPTIONAL REGULATOR MHQR"/>
    <property type="match status" value="1"/>
</dbReference>
<dbReference type="Pfam" id="PF12802">
    <property type="entry name" value="MarR_2"/>
    <property type="match status" value="1"/>
</dbReference>
<keyword evidence="5" id="KW-1185">Reference proteome</keyword>
<evidence type="ECO:0000313" key="5">
    <source>
        <dbReference type="Proteomes" id="UP000198817"/>
    </source>
</evidence>
<dbReference type="PANTHER" id="PTHR33164">
    <property type="entry name" value="TRANSCRIPTIONAL REGULATOR, MARR FAMILY"/>
    <property type="match status" value="1"/>
</dbReference>
<dbReference type="InterPro" id="IPR039422">
    <property type="entry name" value="MarR/SlyA-like"/>
</dbReference>
<evidence type="ECO:0000256" key="1">
    <source>
        <dbReference type="ARBA" id="ARBA00023015"/>
    </source>
</evidence>
<gene>
    <name evidence="4" type="ORF">SAMN05216508_101183</name>
</gene>
<dbReference type="RefSeq" id="WP_242935034.1">
    <property type="nucleotide sequence ID" value="NZ_FOWF01000005.1"/>
</dbReference>
<evidence type="ECO:0000259" key="3">
    <source>
        <dbReference type="PROSITE" id="PS50995"/>
    </source>
</evidence>
<organism evidence="4 5">
    <name type="scientific">Eubacterium pyruvativorans</name>
    <dbReference type="NCBI Taxonomy" id="155865"/>
    <lineage>
        <taxon>Bacteria</taxon>
        <taxon>Bacillati</taxon>
        <taxon>Bacillota</taxon>
        <taxon>Clostridia</taxon>
        <taxon>Eubacteriales</taxon>
        <taxon>Eubacteriaceae</taxon>
        <taxon>Eubacterium</taxon>
    </lineage>
</organism>
<dbReference type="InterPro" id="IPR000835">
    <property type="entry name" value="HTH_MarR-typ"/>
</dbReference>
<dbReference type="GO" id="GO:0003700">
    <property type="term" value="F:DNA-binding transcription factor activity"/>
    <property type="evidence" value="ECO:0007669"/>
    <property type="project" value="InterPro"/>
</dbReference>
<dbReference type="PROSITE" id="PS50995">
    <property type="entry name" value="HTH_MARR_2"/>
    <property type="match status" value="1"/>
</dbReference>
<proteinExistence type="predicted"/>
<dbReference type="InterPro" id="IPR036388">
    <property type="entry name" value="WH-like_DNA-bd_sf"/>
</dbReference>
<feature type="domain" description="HTH marR-type" evidence="3">
    <location>
        <begin position="7"/>
        <end position="139"/>
    </location>
</feature>
<protein>
    <submittedName>
        <fullName evidence="4">Transcriptional regulator, MarR family</fullName>
    </submittedName>
</protein>
<dbReference type="PRINTS" id="PR00598">
    <property type="entry name" value="HTHMARR"/>
</dbReference>
<dbReference type="Gene3D" id="1.10.10.10">
    <property type="entry name" value="Winged helix-like DNA-binding domain superfamily/Winged helix DNA-binding domain"/>
    <property type="match status" value="1"/>
</dbReference>
<accession>A0A1I7F1R6</accession>
<evidence type="ECO:0000256" key="2">
    <source>
        <dbReference type="ARBA" id="ARBA00023163"/>
    </source>
</evidence>
<dbReference type="Proteomes" id="UP000198817">
    <property type="component" value="Unassembled WGS sequence"/>
</dbReference>
<name>A0A1I7F1R6_9FIRM</name>
<keyword evidence="1" id="KW-0805">Transcription regulation</keyword>
<dbReference type="InterPro" id="IPR036390">
    <property type="entry name" value="WH_DNA-bd_sf"/>
</dbReference>
<sequence length="150" mass="16812">MKLKSEDSSIVIGLHRMVSDMDRETRQICSGFGLTLGQFAVLEALRTKGPLTVGQVKALVLSSDGTIPVIAGNLEKQGYIVREQDSCDRRKYILSLTDRGRELIDQVCPENNRRLTELLSPLSAEDKKELRSAIGKYRAHRKKNGEKENI</sequence>
<dbReference type="GO" id="GO:0006950">
    <property type="term" value="P:response to stress"/>
    <property type="evidence" value="ECO:0007669"/>
    <property type="project" value="TreeGrafter"/>
</dbReference>